<dbReference type="InterPro" id="IPR050710">
    <property type="entry name" value="Band7/mec-2_domain"/>
</dbReference>
<evidence type="ECO:0000256" key="1">
    <source>
        <dbReference type="SAM" id="MobiDB-lite"/>
    </source>
</evidence>
<evidence type="ECO:0000313" key="3">
    <source>
        <dbReference type="Proteomes" id="UP000009183"/>
    </source>
</evidence>
<accession>F6H8V6</accession>
<dbReference type="PaxDb" id="29760-VIT_12s0034g00930.t01"/>
<dbReference type="PANTHER" id="PTHR43327:SF36">
    <property type="entry name" value="HYPERSENSITIVE-INDUCED RESPONSE PROTEIN 1"/>
    <property type="match status" value="1"/>
</dbReference>
<gene>
    <name evidence="2" type="ordered locus">VIT_12s0034g00930</name>
</gene>
<keyword evidence="3" id="KW-1185">Reference proteome</keyword>
<dbReference type="InParanoid" id="F6H8V6"/>
<dbReference type="AlphaFoldDB" id="F6H8V6"/>
<proteinExistence type="predicted"/>
<feature type="region of interest" description="Disordered" evidence="1">
    <location>
        <begin position="132"/>
        <end position="182"/>
    </location>
</feature>
<dbReference type="Proteomes" id="UP000009183">
    <property type="component" value="Chromosome 12"/>
</dbReference>
<dbReference type="HOGENOM" id="CLU_1312096_0_0_1"/>
<dbReference type="OrthoDB" id="434619at2759"/>
<reference evidence="3" key="1">
    <citation type="journal article" date="2007" name="Nature">
        <title>The grapevine genome sequence suggests ancestral hexaploidization in major angiosperm phyla.</title>
        <authorList>
            <consortium name="The French-Italian Public Consortium for Grapevine Genome Characterization."/>
            <person name="Jaillon O."/>
            <person name="Aury J.-M."/>
            <person name="Noel B."/>
            <person name="Policriti A."/>
            <person name="Clepet C."/>
            <person name="Casagrande A."/>
            <person name="Choisne N."/>
            <person name="Aubourg S."/>
            <person name="Vitulo N."/>
            <person name="Jubin C."/>
            <person name="Vezzi A."/>
            <person name="Legeai F."/>
            <person name="Hugueney P."/>
            <person name="Dasilva C."/>
            <person name="Horner D."/>
            <person name="Mica E."/>
            <person name="Jublot D."/>
            <person name="Poulain J."/>
            <person name="Bruyere C."/>
            <person name="Billault A."/>
            <person name="Segurens B."/>
            <person name="Gouyvenoux M."/>
            <person name="Ugarte E."/>
            <person name="Cattonaro F."/>
            <person name="Anthouard V."/>
            <person name="Vico V."/>
            <person name="Del Fabbro C."/>
            <person name="Alaux M."/>
            <person name="Di Gaspero G."/>
            <person name="Dumas V."/>
            <person name="Felice N."/>
            <person name="Paillard S."/>
            <person name="Juman I."/>
            <person name="Moroldo M."/>
            <person name="Scalabrin S."/>
            <person name="Canaguier A."/>
            <person name="Le Clainche I."/>
            <person name="Malacrida G."/>
            <person name="Durand E."/>
            <person name="Pesole G."/>
            <person name="Laucou V."/>
            <person name="Chatelet P."/>
            <person name="Merdinoglu D."/>
            <person name="Delledonne M."/>
            <person name="Pezzotti M."/>
            <person name="Lecharny A."/>
            <person name="Scarpelli C."/>
            <person name="Artiguenave F."/>
            <person name="Pe M.E."/>
            <person name="Valle G."/>
            <person name="Morgante M."/>
            <person name="Caboche M."/>
            <person name="Adam-Blondon A.-F."/>
            <person name="Weissenbach J."/>
            <person name="Quetier F."/>
            <person name="Wincker P."/>
        </authorList>
    </citation>
    <scope>NUCLEOTIDE SEQUENCE [LARGE SCALE GENOMIC DNA]</scope>
    <source>
        <strain evidence="3">cv. Pinot noir / PN40024</strain>
    </source>
</reference>
<evidence type="ECO:0000313" key="2">
    <source>
        <dbReference type="EMBL" id="CCB48742.1"/>
    </source>
</evidence>
<organism evidence="2 3">
    <name type="scientific">Vitis vinifera</name>
    <name type="common">Grape</name>
    <dbReference type="NCBI Taxonomy" id="29760"/>
    <lineage>
        <taxon>Eukaryota</taxon>
        <taxon>Viridiplantae</taxon>
        <taxon>Streptophyta</taxon>
        <taxon>Embryophyta</taxon>
        <taxon>Tracheophyta</taxon>
        <taxon>Spermatophyta</taxon>
        <taxon>Magnoliopsida</taxon>
        <taxon>eudicotyledons</taxon>
        <taxon>Gunneridae</taxon>
        <taxon>Pentapetalae</taxon>
        <taxon>rosids</taxon>
        <taxon>Vitales</taxon>
        <taxon>Vitaceae</taxon>
        <taxon>Viteae</taxon>
        <taxon>Vitis</taxon>
    </lineage>
</organism>
<dbReference type="STRING" id="29760.F6H8V6"/>
<protein>
    <submittedName>
        <fullName evidence="2">Uncharacterized protein</fullName>
    </submittedName>
</protein>
<dbReference type="PANTHER" id="PTHR43327">
    <property type="entry name" value="STOMATIN-LIKE PROTEIN 2, MITOCHONDRIAL"/>
    <property type="match status" value="1"/>
</dbReference>
<sequence length="210" mass="22880">MAFNKSPLSRLKRNLSLQSCFLEVRYSDAFDCKSPDDNALSHAEGEAESKYLSRLGIARQRQEIVDGLKDSVLGFSVHVPGTTTNYVTDLVLVTQHFDTTKEIGAVSKSSVVFIPHGPGAVRDVATQESLKRTRSGHAANSIGVHETGSFRKPLMESMEPENKTRRRSLSSEEDGDKWADLLPDSKGFEAALVAAVPGSATEIGEKTDLE</sequence>
<dbReference type="EMBL" id="FN595497">
    <property type="protein sequence ID" value="CCB48742.1"/>
    <property type="molecule type" value="Genomic_DNA"/>
</dbReference>
<dbReference type="ExpressionAtlas" id="F6H8V6">
    <property type="expression patterns" value="baseline"/>
</dbReference>
<name>F6H8V6_VITVI</name>
<dbReference type="eggNOG" id="KOG2620">
    <property type="taxonomic scope" value="Eukaryota"/>
</dbReference>